<evidence type="ECO:0000313" key="1">
    <source>
        <dbReference type="EMBL" id="EET43020.1"/>
    </source>
</evidence>
<comment type="caution">
    <text evidence="1">The sequence shown here is derived from an EMBL/GenBank/DDBJ whole genome shotgun (WGS) entry which is preliminary data.</text>
</comment>
<organism evidence="1 2">
    <name type="scientific">Neisseria sicca ATCC 29256</name>
    <dbReference type="NCBI Taxonomy" id="547045"/>
    <lineage>
        <taxon>Bacteria</taxon>
        <taxon>Pseudomonadati</taxon>
        <taxon>Pseudomonadota</taxon>
        <taxon>Betaproteobacteria</taxon>
        <taxon>Neisseriales</taxon>
        <taxon>Neisseriaceae</taxon>
        <taxon>Neisseria</taxon>
    </lineage>
</organism>
<dbReference type="Proteomes" id="UP000005365">
    <property type="component" value="Unassembled WGS sequence"/>
</dbReference>
<dbReference type="RefSeq" id="WP_003761384.1">
    <property type="nucleotide sequence ID" value="NZ_ACKO02000029.1"/>
</dbReference>
<dbReference type="AlphaFoldDB" id="C6M9M4"/>
<sequence>MIFVFLCVQTRKGSLKRSSCLIHIDTHEKRRAVMLLCSGSFMCAYVSSKNNVNSLAAWKADGKRSSENWNLRFQTTCQTA</sequence>
<protein>
    <submittedName>
        <fullName evidence="1">Uncharacterized protein</fullName>
    </submittedName>
</protein>
<proteinExistence type="predicted"/>
<dbReference type="EMBL" id="ACKO02000029">
    <property type="protein sequence ID" value="EET43020.1"/>
    <property type="molecule type" value="Genomic_DNA"/>
</dbReference>
<reference evidence="1" key="1">
    <citation type="submission" date="2009-07" db="EMBL/GenBank/DDBJ databases">
        <authorList>
            <person name="Weinstock G."/>
            <person name="Sodergren E."/>
            <person name="Clifton S."/>
            <person name="Fulton L."/>
            <person name="Fulton B."/>
            <person name="Courtney L."/>
            <person name="Fronick C."/>
            <person name="Harrison M."/>
            <person name="Strong C."/>
            <person name="Farmer C."/>
            <person name="Delahaunty K."/>
            <person name="Markovic C."/>
            <person name="Hall O."/>
            <person name="Minx P."/>
            <person name="Tomlinson C."/>
            <person name="Mitreva M."/>
            <person name="Nelson J."/>
            <person name="Hou S."/>
            <person name="Wollam A."/>
            <person name="Pepin K.H."/>
            <person name="Johnson M."/>
            <person name="Bhonagiri V."/>
            <person name="Nash W.E."/>
            <person name="Warren W."/>
            <person name="Chinwalla A."/>
            <person name="Mardis E.R."/>
            <person name="Wilson R.K."/>
        </authorList>
    </citation>
    <scope>NUCLEOTIDE SEQUENCE [LARGE SCALE GENOMIC DNA]</scope>
    <source>
        <strain evidence="1">ATCC 29256</strain>
    </source>
</reference>
<name>C6M9M4_NEISI</name>
<accession>C6M9M4</accession>
<gene>
    <name evidence="1" type="ORF">NEISICOT_03252</name>
</gene>
<keyword evidence="2" id="KW-1185">Reference proteome</keyword>
<evidence type="ECO:0000313" key="2">
    <source>
        <dbReference type="Proteomes" id="UP000005365"/>
    </source>
</evidence>